<evidence type="ECO:0000256" key="6">
    <source>
        <dbReference type="ARBA" id="ARBA00022692"/>
    </source>
</evidence>
<name>A0A2N5XUX9_9HYPH</name>
<dbReference type="InterPro" id="IPR001851">
    <property type="entry name" value="ABC_transp_permease"/>
</dbReference>
<comment type="caution">
    <text evidence="12">The sequence shown here is derived from an EMBL/GenBank/DDBJ whole genome shotgun (WGS) entry which is preliminary data.</text>
</comment>
<feature type="transmembrane region" description="Helical" evidence="11">
    <location>
        <begin position="21"/>
        <end position="42"/>
    </location>
</feature>
<dbReference type="PANTHER" id="PTHR32196:SF71">
    <property type="entry name" value="AUTOINDUCER 2 IMPORT SYSTEM PERMEASE PROTEIN LSRD"/>
    <property type="match status" value="1"/>
</dbReference>
<feature type="transmembrane region" description="Helical" evidence="11">
    <location>
        <begin position="171"/>
        <end position="193"/>
    </location>
</feature>
<accession>A0A2N5XUX9</accession>
<dbReference type="GO" id="GO:0022857">
    <property type="term" value="F:transmembrane transporter activity"/>
    <property type="evidence" value="ECO:0007669"/>
    <property type="project" value="InterPro"/>
</dbReference>
<evidence type="ECO:0000256" key="7">
    <source>
        <dbReference type="ARBA" id="ARBA00022989"/>
    </source>
</evidence>
<evidence type="ECO:0000256" key="8">
    <source>
        <dbReference type="ARBA" id="ARBA00023136"/>
    </source>
</evidence>
<evidence type="ECO:0000256" key="5">
    <source>
        <dbReference type="ARBA" id="ARBA00022519"/>
    </source>
</evidence>
<keyword evidence="5" id="KW-0997">Cell inner membrane</keyword>
<sequence>MERAGKLMRTNFMNKKLSIAWLQYLGLITVILLIIFLTHAVFGNVLTAANMRVMAMNMVFEAIMALGMTFVIILGGIDLSVASVFAFAEILVAKLMMEAGLPVPLAVIITIVACCGIGMINGFMIVAFRVHPMVITLGTLLTLRGINLAITDGRSISGFSDGFHWLGQGKIFGIDFPIVFFVVVAAILGFLLAHHKYFRQIYFIGGSERSARFSGVSISRVKISIYALCATLAGCAGVMAAAKYGAAHWGHGNMAELKAIGSVAIGGADMMGGSGTIFGTVLGAMFLAVVHNAFVTSAVNPFWYDIVNGAMLLIAVLISRFIAKQNDRKMKSVRQQKIEQSLQNQKSVT</sequence>
<comment type="subunit">
    <text evidence="2">The complex is composed of two ATP-binding proteins (LsrA), two transmembrane proteins (LsrC and LsrD) and a solute-binding protein (LsrB).</text>
</comment>
<proteinExistence type="predicted"/>
<feature type="transmembrane region" description="Helical" evidence="11">
    <location>
        <begin position="105"/>
        <end position="127"/>
    </location>
</feature>
<keyword evidence="3" id="KW-0813">Transport</keyword>
<keyword evidence="4" id="KW-1003">Cell membrane</keyword>
<gene>
    <name evidence="12" type="ORF">C0081_05580</name>
</gene>
<evidence type="ECO:0000313" key="13">
    <source>
        <dbReference type="Proteomes" id="UP000234881"/>
    </source>
</evidence>
<comment type="function">
    <text evidence="9">Part of the ABC transporter complex LsrABCD involved in autoinducer 2 (AI-2) import. Probably responsible for the translocation of the substrate across the membrane.</text>
</comment>
<dbReference type="AlphaFoldDB" id="A0A2N5XUX9"/>
<feature type="transmembrane region" description="Helical" evidence="11">
    <location>
        <begin position="302"/>
        <end position="323"/>
    </location>
</feature>
<feature type="transmembrane region" description="Helical" evidence="11">
    <location>
        <begin position="223"/>
        <end position="242"/>
    </location>
</feature>
<evidence type="ECO:0000256" key="4">
    <source>
        <dbReference type="ARBA" id="ARBA00022475"/>
    </source>
</evidence>
<evidence type="ECO:0000256" key="3">
    <source>
        <dbReference type="ARBA" id="ARBA00022448"/>
    </source>
</evidence>
<dbReference type="Proteomes" id="UP000234881">
    <property type="component" value="Unassembled WGS sequence"/>
</dbReference>
<dbReference type="PANTHER" id="PTHR32196">
    <property type="entry name" value="ABC TRANSPORTER PERMEASE PROTEIN YPHD-RELATED-RELATED"/>
    <property type="match status" value="1"/>
</dbReference>
<dbReference type="Pfam" id="PF02653">
    <property type="entry name" value="BPD_transp_2"/>
    <property type="match status" value="1"/>
</dbReference>
<evidence type="ECO:0000256" key="11">
    <source>
        <dbReference type="SAM" id="Phobius"/>
    </source>
</evidence>
<keyword evidence="7 11" id="KW-1133">Transmembrane helix</keyword>
<dbReference type="OrthoDB" id="192433at2"/>
<dbReference type="GO" id="GO:0005886">
    <property type="term" value="C:plasma membrane"/>
    <property type="evidence" value="ECO:0007669"/>
    <property type="project" value="UniProtKB-SubCell"/>
</dbReference>
<evidence type="ECO:0000256" key="10">
    <source>
        <dbReference type="ARBA" id="ARBA00039381"/>
    </source>
</evidence>
<evidence type="ECO:0000256" key="2">
    <source>
        <dbReference type="ARBA" id="ARBA00011262"/>
    </source>
</evidence>
<feature type="transmembrane region" description="Helical" evidence="11">
    <location>
        <begin position="263"/>
        <end position="290"/>
    </location>
</feature>
<keyword evidence="13" id="KW-1185">Reference proteome</keyword>
<keyword evidence="6 11" id="KW-0812">Transmembrane</keyword>
<dbReference type="EMBL" id="PKUQ01000009">
    <property type="protein sequence ID" value="PLW78322.1"/>
    <property type="molecule type" value="Genomic_DNA"/>
</dbReference>
<evidence type="ECO:0000256" key="1">
    <source>
        <dbReference type="ARBA" id="ARBA00004651"/>
    </source>
</evidence>
<evidence type="ECO:0000256" key="9">
    <source>
        <dbReference type="ARBA" id="ARBA00025439"/>
    </source>
</evidence>
<organism evidence="12 13">
    <name type="scientific">Cohaesibacter celericrescens</name>
    <dbReference type="NCBI Taxonomy" id="2067669"/>
    <lineage>
        <taxon>Bacteria</taxon>
        <taxon>Pseudomonadati</taxon>
        <taxon>Pseudomonadota</taxon>
        <taxon>Alphaproteobacteria</taxon>
        <taxon>Hyphomicrobiales</taxon>
        <taxon>Cohaesibacteraceae</taxon>
    </lineage>
</organism>
<protein>
    <recommendedName>
        <fullName evidence="10">Autoinducer 2 import system permease protein LsrD</fullName>
    </recommendedName>
</protein>
<evidence type="ECO:0000313" key="12">
    <source>
        <dbReference type="EMBL" id="PLW78322.1"/>
    </source>
</evidence>
<keyword evidence="8 11" id="KW-0472">Membrane</keyword>
<comment type="subcellular location">
    <subcellularLocation>
        <location evidence="1">Cell membrane</location>
        <topology evidence="1">Multi-pass membrane protein</topology>
    </subcellularLocation>
</comment>
<dbReference type="CDD" id="cd06579">
    <property type="entry name" value="TM_PBP1_transp_AraH_like"/>
    <property type="match status" value="1"/>
</dbReference>
<feature type="transmembrane region" description="Helical" evidence="11">
    <location>
        <begin position="62"/>
        <end position="93"/>
    </location>
</feature>
<reference evidence="12 13" key="1">
    <citation type="submission" date="2018-01" db="EMBL/GenBank/DDBJ databases">
        <title>The draft genome sequence of Cohaesibacter sp. H1304.</title>
        <authorList>
            <person name="Wang N.-N."/>
            <person name="Du Z.-J."/>
        </authorList>
    </citation>
    <scope>NUCLEOTIDE SEQUENCE [LARGE SCALE GENOMIC DNA]</scope>
    <source>
        <strain evidence="12 13">H1304</strain>
    </source>
</reference>